<comment type="caution">
    <text evidence="2">The sequence shown here is derived from an EMBL/GenBank/DDBJ whole genome shotgun (WGS) entry which is preliminary data.</text>
</comment>
<feature type="compositionally biased region" description="Polar residues" evidence="1">
    <location>
        <begin position="1"/>
        <end position="17"/>
    </location>
</feature>
<protein>
    <submittedName>
        <fullName evidence="2">Uncharacterized protein</fullName>
    </submittedName>
</protein>
<gene>
    <name evidence="2" type="ORF">ODALV1_LOCUS20802</name>
</gene>
<sequence length="136" mass="14734">MDLTSSYNAPKDNSNAENEPRSLSPPKTAAVFETVAPSDEYSAIDETSTLTKFDLFNESQNVIAAPSVNEALVIAEPAAENELPFSQEAPSKNEPASQLPDDSATNNAIMRLLTVLNTNSYRTYYVIVEISQSSIS</sequence>
<feature type="region of interest" description="Disordered" evidence="1">
    <location>
        <begin position="1"/>
        <end position="27"/>
    </location>
</feature>
<dbReference type="Proteomes" id="UP001642540">
    <property type="component" value="Unassembled WGS sequence"/>
</dbReference>
<dbReference type="EMBL" id="CAXLJM020000068">
    <property type="protein sequence ID" value="CAL8124895.1"/>
    <property type="molecule type" value="Genomic_DNA"/>
</dbReference>
<reference evidence="2 3" key="1">
    <citation type="submission" date="2024-08" db="EMBL/GenBank/DDBJ databases">
        <authorList>
            <person name="Cucini C."/>
            <person name="Frati F."/>
        </authorList>
    </citation>
    <scope>NUCLEOTIDE SEQUENCE [LARGE SCALE GENOMIC DNA]</scope>
</reference>
<feature type="region of interest" description="Disordered" evidence="1">
    <location>
        <begin position="82"/>
        <end position="104"/>
    </location>
</feature>
<proteinExistence type="predicted"/>
<name>A0ABP1RBV4_9HEXA</name>
<evidence type="ECO:0000313" key="3">
    <source>
        <dbReference type="Proteomes" id="UP001642540"/>
    </source>
</evidence>
<organism evidence="2 3">
    <name type="scientific">Orchesella dallaii</name>
    <dbReference type="NCBI Taxonomy" id="48710"/>
    <lineage>
        <taxon>Eukaryota</taxon>
        <taxon>Metazoa</taxon>
        <taxon>Ecdysozoa</taxon>
        <taxon>Arthropoda</taxon>
        <taxon>Hexapoda</taxon>
        <taxon>Collembola</taxon>
        <taxon>Entomobryomorpha</taxon>
        <taxon>Entomobryoidea</taxon>
        <taxon>Orchesellidae</taxon>
        <taxon>Orchesellinae</taxon>
        <taxon>Orchesella</taxon>
    </lineage>
</organism>
<evidence type="ECO:0000313" key="2">
    <source>
        <dbReference type="EMBL" id="CAL8124895.1"/>
    </source>
</evidence>
<accession>A0ABP1RBV4</accession>
<keyword evidence="3" id="KW-1185">Reference proteome</keyword>
<evidence type="ECO:0000256" key="1">
    <source>
        <dbReference type="SAM" id="MobiDB-lite"/>
    </source>
</evidence>